<dbReference type="Proteomes" id="UP000578531">
    <property type="component" value="Unassembled WGS sequence"/>
</dbReference>
<dbReference type="RefSeq" id="XP_037167785.1">
    <property type="nucleotide sequence ID" value="XM_037305377.1"/>
</dbReference>
<protein>
    <recommendedName>
        <fullName evidence="5">Secreted protein</fullName>
    </recommendedName>
</protein>
<feature type="region of interest" description="Disordered" evidence="1">
    <location>
        <begin position="32"/>
        <end position="74"/>
    </location>
</feature>
<gene>
    <name evidence="3" type="ORF">HO173_003451</name>
</gene>
<organism evidence="3 4">
    <name type="scientific">Letharia columbiana</name>
    <dbReference type="NCBI Taxonomy" id="112416"/>
    <lineage>
        <taxon>Eukaryota</taxon>
        <taxon>Fungi</taxon>
        <taxon>Dikarya</taxon>
        <taxon>Ascomycota</taxon>
        <taxon>Pezizomycotina</taxon>
        <taxon>Lecanoromycetes</taxon>
        <taxon>OSLEUM clade</taxon>
        <taxon>Lecanoromycetidae</taxon>
        <taxon>Lecanorales</taxon>
        <taxon>Lecanorineae</taxon>
        <taxon>Parmeliaceae</taxon>
        <taxon>Letharia</taxon>
    </lineage>
</organism>
<keyword evidence="2" id="KW-0732">Signal</keyword>
<proteinExistence type="predicted"/>
<evidence type="ECO:0000256" key="2">
    <source>
        <dbReference type="SAM" id="SignalP"/>
    </source>
</evidence>
<name>A0A8H6G145_9LECA</name>
<evidence type="ECO:0000313" key="4">
    <source>
        <dbReference type="Proteomes" id="UP000578531"/>
    </source>
</evidence>
<comment type="caution">
    <text evidence="3">The sequence shown here is derived from an EMBL/GenBank/DDBJ whole genome shotgun (WGS) entry which is preliminary data.</text>
</comment>
<accession>A0A8H6G145</accession>
<evidence type="ECO:0000313" key="3">
    <source>
        <dbReference type="EMBL" id="KAF6238483.1"/>
    </source>
</evidence>
<feature type="compositionally biased region" description="Basic and acidic residues" evidence="1">
    <location>
        <begin position="64"/>
        <end position="74"/>
    </location>
</feature>
<feature type="chain" id="PRO_5034525291" description="Secreted protein" evidence="2">
    <location>
        <begin position="34"/>
        <end position="113"/>
    </location>
</feature>
<dbReference type="EMBL" id="JACCJC010000009">
    <property type="protein sequence ID" value="KAF6238483.1"/>
    <property type="molecule type" value="Genomic_DNA"/>
</dbReference>
<keyword evidence="4" id="KW-1185">Reference proteome</keyword>
<dbReference type="AlphaFoldDB" id="A0A8H6G145"/>
<evidence type="ECO:0008006" key="5">
    <source>
        <dbReference type="Google" id="ProtNLM"/>
    </source>
</evidence>
<feature type="signal peptide" evidence="2">
    <location>
        <begin position="1"/>
        <end position="33"/>
    </location>
</feature>
<evidence type="ECO:0000256" key="1">
    <source>
        <dbReference type="SAM" id="MobiDB-lite"/>
    </source>
</evidence>
<dbReference type="GeneID" id="59285118"/>
<reference evidence="3 4" key="1">
    <citation type="journal article" date="2020" name="Genomics">
        <title>Complete, high-quality genomes from long-read metagenomic sequencing of two wolf lichen thalli reveals enigmatic genome architecture.</title>
        <authorList>
            <person name="McKenzie S.K."/>
            <person name="Walston R.F."/>
            <person name="Allen J.L."/>
        </authorList>
    </citation>
    <scope>NUCLEOTIDE SEQUENCE [LARGE SCALE GENOMIC DNA]</scope>
    <source>
        <strain evidence="3">WasteWater2</strain>
    </source>
</reference>
<sequence length="113" mass="12761">MLVTGRILPLVKFAQLLWFLFALLSTLLALSSAGTSRHGPPSVEYSAGQSDPSGTVRVRFKAPTRQDSRTESFEDRHHWKQAAAAAALLLQQERRAFQIRLRPRTRRWAVGFT</sequence>